<protein>
    <recommendedName>
        <fullName evidence="6">Putative mRNA interferase YoeB</fullName>
    </recommendedName>
</protein>
<gene>
    <name evidence="7" type="ORF">B5F32_13370</name>
</gene>
<dbReference type="AlphaFoldDB" id="A0A1Y4IGH0"/>
<dbReference type="InterPro" id="IPR035093">
    <property type="entry name" value="RelE/ParE_toxin_dom_sf"/>
</dbReference>
<evidence type="ECO:0000256" key="5">
    <source>
        <dbReference type="ARBA" id="ARBA00022801"/>
    </source>
</evidence>
<keyword evidence="5" id="KW-0378">Hydrolase</keyword>
<dbReference type="GO" id="GO:0016787">
    <property type="term" value="F:hydrolase activity"/>
    <property type="evidence" value="ECO:0007669"/>
    <property type="project" value="UniProtKB-KW"/>
</dbReference>
<evidence type="ECO:0000256" key="1">
    <source>
        <dbReference type="ARBA" id="ARBA00008172"/>
    </source>
</evidence>
<evidence type="ECO:0000256" key="2">
    <source>
        <dbReference type="ARBA" id="ARBA00022649"/>
    </source>
</evidence>
<evidence type="ECO:0000256" key="3">
    <source>
        <dbReference type="ARBA" id="ARBA00022722"/>
    </source>
</evidence>
<comment type="caution">
    <text evidence="7">The sequence shown here is derived from an EMBL/GenBank/DDBJ whole genome shotgun (WGS) entry which is preliminary data.</text>
</comment>
<comment type="similarity">
    <text evidence="1">Belongs to the YoeB family.</text>
</comment>
<dbReference type="Gene3D" id="3.30.2310.20">
    <property type="entry name" value="RelE-like"/>
    <property type="match status" value="1"/>
</dbReference>
<evidence type="ECO:0000256" key="6">
    <source>
        <dbReference type="ARBA" id="ARBA00030388"/>
    </source>
</evidence>
<evidence type="ECO:0000313" key="8">
    <source>
        <dbReference type="Proteomes" id="UP000195950"/>
    </source>
</evidence>
<dbReference type="InterPro" id="IPR007712">
    <property type="entry name" value="RelE/ParE_toxin"/>
</dbReference>
<name>A0A1Y4IGH0_PARDI</name>
<reference evidence="8" key="1">
    <citation type="submission" date="2017-04" db="EMBL/GenBank/DDBJ databases">
        <title>Function of individual gut microbiota members based on whole genome sequencing of pure cultures obtained from chicken caecum.</title>
        <authorList>
            <person name="Medvecky M."/>
            <person name="Cejkova D."/>
            <person name="Polansky O."/>
            <person name="Karasova D."/>
            <person name="Kubasova T."/>
            <person name="Cizek A."/>
            <person name="Rychlik I."/>
        </authorList>
    </citation>
    <scope>NUCLEOTIDE SEQUENCE [LARGE SCALE GENOMIC DNA]</scope>
    <source>
        <strain evidence="8">An199</strain>
    </source>
</reference>
<dbReference type="EMBL" id="NFJX01000012">
    <property type="protein sequence ID" value="OUP17669.1"/>
    <property type="molecule type" value="Genomic_DNA"/>
</dbReference>
<dbReference type="PANTHER" id="PTHR38039">
    <property type="entry name" value="TOXIN YOEB"/>
    <property type="match status" value="1"/>
</dbReference>
<dbReference type="InterPro" id="IPR009614">
    <property type="entry name" value="YoeB_toxin"/>
</dbReference>
<evidence type="ECO:0000313" key="7">
    <source>
        <dbReference type="EMBL" id="OUP17669.1"/>
    </source>
</evidence>
<dbReference type="NCBIfam" id="TIGR02385">
    <property type="entry name" value="RelE_StbE"/>
    <property type="match status" value="1"/>
</dbReference>
<keyword evidence="3" id="KW-0540">Nuclease</keyword>
<keyword evidence="2" id="KW-1277">Toxin-antitoxin system</keyword>
<accession>A0A1Y4IGH0</accession>
<dbReference type="Proteomes" id="UP000195950">
    <property type="component" value="Unassembled WGS sequence"/>
</dbReference>
<dbReference type="SUPFAM" id="SSF143011">
    <property type="entry name" value="RelE-like"/>
    <property type="match status" value="1"/>
</dbReference>
<dbReference type="Pfam" id="PF06769">
    <property type="entry name" value="YoeB_toxin"/>
    <property type="match status" value="1"/>
</dbReference>
<dbReference type="GO" id="GO:0006401">
    <property type="term" value="P:RNA catabolic process"/>
    <property type="evidence" value="ECO:0007669"/>
    <property type="project" value="InterPro"/>
</dbReference>
<dbReference type="GO" id="GO:0004519">
    <property type="term" value="F:endonuclease activity"/>
    <property type="evidence" value="ECO:0007669"/>
    <property type="project" value="UniProtKB-KW"/>
</dbReference>
<dbReference type="NCBIfam" id="TIGR02116">
    <property type="entry name" value="toxin_Txe_YoeB"/>
    <property type="match status" value="1"/>
</dbReference>
<proteinExistence type="inferred from homology"/>
<organism evidence="7 8">
    <name type="scientific">Parabacteroides distasonis</name>
    <dbReference type="NCBI Taxonomy" id="823"/>
    <lineage>
        <taxon>Bacteria</taxon>
        <taxon>Pseudomonadati</taxon>
        <taxon>Bacteroidota</taxon>
        <taxon>Bacteroidia</taxon>
        <taxon>Bacteroidales</taxon>
        <taxon>Tannerellaceae</taxon>
        <taxon>Parabacteroides</taxon>
    </lineage>
</organism>
<evidence type="ECO:0000256" key="4">
    <source>
        <dbReference type="ARBA" id="ARBA00022759"/>
    </source>
</evidence>
<sequence>MNYSLTYTDDALEDIRLLKRNEPLAYKKLKKLLIELMEHPETGTGKPEALRGNLSGKWSRRITDKHRLIYEIRNDHIDVLVINTYGHYNDK</sequence>
<dbReference type="PANTHER" id="PTHR38039:SF1">
    <property type="entry name" value="TOXIN YOEB"/>
    <property type="match status" value="1"/>
</dbReference>
<dbReference type="RefSeq" id="WP_087345250.1">
    <property type="nucleotide sequence ID" value="NZ_JAQMQJ010000001.1"/>
</dbReference>
<keyword evidence="4" id="KW-0255">Endonuclease</keyword>